<name>M1P3R2_DESSD</name>
<dbReference type="STRING" id="1167006.UWK_01555"/>
<proteinExistence type="predicted"/>
<dbReference type="Pfam" id="PF12849">
    <property type="entry name" value="PBP_like_2"/>
    <property type="match status" value="1"/>
</dbReference>
<dbReference type="PANTHER" id="PTHR30570">
    <property type="entry name" value="PERIPLASMIC PHOSPHATE BINDING COMPONENT OF PHOSPHATE ABC TRANSPORTER"/>
    <property type="match status" value="1"/>
</dbReference>
<evidence type="ECO:0000313" key="4">
    <source>
        <dbReference type="EMBL" id="AGF78113.1"/>
    </source>
</evidence>
<evidence type="ECO:0000256" key="2">
    <source>
        <dbReference type="SAM" id="SignalP"/>
    </source>
</evidence>
<dbReference type="InterPro" id="IPR024370">
    <property type="entry name" value="PBP_domain"/>
</dbReference>
<dbReference type="Proteomes" id="UP000011721">
    <property type="component" value="Chromosome"/>
</dbReference>
<evidence type="ECO:0000259" key="3">
    <source>
        <dbReference type="Pfam" id="PF12849"/>
    </source>
</evidence>
<dbReference type="PATRIC" id="fig|1167006.5.peg.1714"/>
<dbReference type="AlphaFoldDB" id="M1P3R2"/>
<dbReference type="SUPFAM" id="SSF53850">
    <property type="entry name" value="Periplasmic binding protein-like II"/>
    <property type="match status" value="1"/>
</dbReference>
<feature type="domain" description="PBP" evidence="3">
    <location>
        <begin position="37"/>
        <end position="265"/>
    </location>
</feature>
<reference evidence="5" key="1">
    <citation type="journal article" date="2013" name="Stand. Genomic Sci.">
        <title>Complete genome sequence of Desulfocapsa sulfexigens, a marine deltaproteobacterium specialized in disproportionating inorganic sulfur compounds.</title>
        <authorList>
            <person name="Finster K.W."/>
            <person name="Kjeldsen K.U."/>
            <person name="Kube M."/>
            <person name="Reinhardt R."/>
            <person name="Mussmann M."/>
            <person name="Amann R."/>
            <person name="Schreiber L."/>
        </authorList>
    </citation>
    <scope>NUCLEOTIDE SEQUENCE [LARGE SCALE GENOMIC DNA]</scope>
    <source>
        <strain evidence="5">DSM 10523 / SB164P1</strain>
    </source>
</reference>
<dbReference type="eggNOG" id="COG0226">
    <property type="taxonomic scope" value="Bacteria"/>
</dbReference>
<dbReference type="RefSeq" id="WP_015403804.1">
    <property type="nucleotide sequence ID" value="NC_020304.1"/>
</dbReference>
<dbReference type="CDD" id="cd13653">
    <property type="entry name" value="PBP2_phosphate_like_1"/>
    <property type="match status" value="1"/>
</dbReference>
<feature type="signal peptide" evidence="2">
    <location>
        <begin position="1"/>
        <end position="27"/>
    </location>
</feature>
<dbReference type="KEGG" id="dsf:UWK_01555"/>
<evidence type="ECO:0000313" key="5">
    <source>
        <dbReference type="Proteomes" id="UP000011721"/>
    </source>
</evidence>
<gene>
    <name evidence="4" type="ordered locus">UWK_01555</name>
</gene>
<dbReference type="PANTHER" id="PTHR30570:SF1">
    <property type="entry name" value="PHOSPHATE-BINDING PROTEIN PSTS"/>
    <property type="match status" value="1"/>
</dbReference>
<dbReference type="InterPro" id="IPR050811">
    <property type="entry name" value="Phosphate_ABC_transporter"/>
</dbReference>
<keyword evidence="1 2" id="KW-0732">Signal</keyword>
<accession>M1P3R2</accession>
<evidence type="ECO:0000256" key="1">
    <source>
        <dbReference type="ARBA" id="ARBA00022729"/>
    </source>
</evidence>
<sequence>MRKTIYSVSLSILVAALLLFSASWSLASDDLSSFAGQKGTLRIAGGTAHIPVMKEAAKQIINFNPQIQISIAGGGSGLGIKQAGEGLVDIGNAGRKPSDDEIHNYNLQLVKWAVDGVGAVVHPKNKAQSLTNTQLQDIYSGKISNWKDVGGVDREINLYTRDEASGTREVFWKKALAKGDISAKANVVVSNGAMKTAVAGDPFAIGFVSVGNMDSSVAPVALDGVAPSPESVRSGEYKVARGLYSLTKGEPSGLAKLFLEFIVSPTGQQIVVDKGFIPVQ</sequence>
<organism evidence="4 5">
    <name type="scientific">Desulfocapsa sulfexigens (strain DSM 10523 / SB164P1)</name>
    <dbReference type="NCBI Taxonomy" id="1167006"/>
    <lineage>
        <taxon>Bacteria</taxon>
        <taxon>Pseudomonadati</taxon>
        <taxon>Thermodesulfobacteriota</taxon>
        <taxon>Desulfobulbia</taxon>
        <taxon>Desulfobulbales</taxon>
        <taxon>Desulfocapsaceae</taxon>
        <taxon>Desulfocapsa</taxon>
    </lineage>
</organism>
<protein>
    <submittedName>
        <fullName evidence="4">Phosphate ABC transporter substrate-binding protein, PhoT family</fullName>
    </submittedName>
</protein>
<dbReference type="OrthoDB" id="9783488at2"/>
<keyword evidence="5" id="KW-1185">Reference proteome</keyword>
<dbReference type="Gene3D" id="3.40.190.10">
    <property type="entry name" value="Periplasmic binding protein-like II"/>
    <property type="match status" value="2"/>
</dbReference>
<feature type="chain" id="PRO_5004016062" evidence="2">
    <location>
        <begin position="28"/>
        <end position="280"/>
    </location>
</feature>
<dbReference type="HOGENOM" id="CLU_026228_5_1_7"/>
<dbReference type="EMBL" id="CP003985">
    <property type="protein sequence ID" value="AGF78113.1"/>
    <property type="molecule type" value="Genomic_DNA"/>
</dbReference>